<organism evidence="2 3">
    <name type="scientific">Trema orientale</name>
    <name type="common">Charcoal tree</name>
    <name type="synonym">Celtis orientalis</name>
    <dbReference type="NCBI Taxonomy" id="63057"/>
    <lineage>
        <taxon>Eukaryota</taxon>
        <taxon>Viridiplantae</taxon>
        <taxon>Streptophyta</taxon>
        <taxon>Embryophyta</taxon>
        <taxon>Tracheophyta</taxon>
        <taxon>Spermatophyta</taxon>
        <taxon>Magnoliopsida</taxon>
        <taxon>eudicotyledons</taxon>
        <taxon>Gunneridae</taxon>
        <taxon>Pentapetalae</taxon>
        <taxon>rosids</taxon>
        <taxon>fabids</taxon>
        <taxon>Rosales</taxon>
        <taxon>Cannabaceae</taxon>
        <taxon>Trema</taxon>
    </lineage>
</organism>
<keyword evidence="3" id="KW-1185">Reference proteome</keyword>
<protein>
    <submittedName>
        <fullName evidence="2">Uncharacterized protein</fullName>
    </submittedName>
</protein>
<gene>
    <name evidence="2" type="ORF">TorRG33x02_353330</name>
</gene>
<sequence>MTIDQSLLLQARGAHGLEREDARVLVTHTQGAHGLVGEDARVLSNPTKGAHGLARISISGDHHLGGAAARVSGGGTFHSAPSRLAAMDVNLTLKNPNLGLFVVEPDLQKQKEGTASPFPSLQPGQQGNKGDSTTGNKGDSKTSNKKMGNLDPSLGMAALNPGKYDLGNRNMGLVGLGNASQPGLVTEGFVHATSSSR</sequence>
<evidence type="ECO:0000313" key="3">
    <source>
        <dbReference type="Proteomes" id="UP000237000"/>
    </source>
</evidence>
<dbReference type="EMBL" id="JXTC01000935">
    <property type="protein sequence ID" value="PON34433.1"/>
    <property type="molecule type" value="Genomic_DNA"/>
</dbReference>
<accession>A0A2P5AD22</accession>
<evidence type="ECO:0000313" key="2">
    <source>
        <dbReference type="EMBL" id="PON34433.1"/>
    </source>
</evidence>
<name>A0A2P5AD22_TREOI</name>
<reference evidence="3" key="1">
    <citation type="submission" date="2016-06" db="EMBL/GenBank/DDBJ databases">
        <title>Parallel loss of symbiosis genes in relatives of nitrogen-fixing non-legume Parasponia.</title>
        <authorList>
            <person name="Van Velzen R."/>
            <person name="Holmer R."/>
            <person name="Bu F."/>
            <person name="Rutten L."/>
            <person name="Van Zeijl A."/>
            <person name="Liu W."/>
            <person name="Santuari L."/>
            <person name="Cao Q."/>
            <person name="Sharma T."/>
            <person name="Shen D."/>
            <person name="Roswanjaya Y."/>
            <person name="Wardhani T."/>
            <person name="Kalhor M.S."/>
            <person name="Jansen J."/>
            <person name="Van den Hoogen J."/>
            <person name="Gungor B."/>
            <person name="Hartog M."/>
            <person name="Hontelez J."/>
            <person name="Verver J."/>
            <person name="Yang W.-C."/>
            <person name="Schijlen E."/>
            <person name="Repin R."/>
            <person name="Schilthuizen M."/>
            <person name="Schranz E."/>
            <person name="Heidstra R."/>
            <person name="Miyata K."/>
            <person name="Fedorova E."/>
            <person name="Kohlen W."/>
            <person name="Bisseling T."/>
            <person name="Smit S."/>
            <person name="Geurts R."/>
        </authorList>
    </citation>
    <scope>NUCLEOTIDE SEQUENCE [LARGE SCALE GENOMIC DNA]</scope>
    <source>
        <strain evidence="3">cv. RG33-2</strain>
    </source>
</reference>
<dbReference type="AlphaFoldDB" id="A0A2P5AD22"/>
<proteinExistence type="predicted"/>
<evidence type="ECO:0000256" key="1">
    <source>
        <dbReference type="SAM" id="MobiDB-lite"/>
    </source>
</evidence>
<feature type="region of interest" description="Disordered" evidence="1">
    <location>
        <begin position="110"/>
        <end position="152"/>
    </location>
</feature>
<dbReference type="Proteomes" id="UP000237000">
    <property type="component" value="Unassembled WGS sequence"/>
</dbReference>
<feature type="compositionally biased region" description="Polar residues" evidence="1">
    <location>
        <begin position="117"/>
        <end position="137"/>
    </location>
</feature>
<dbReference type="InParanoid" id="A0A2P5AD22"/>
<comment type="caution">
    <text evidence="2">The sequence shown here is derived from an EMBL/GenBank/DDBJ whole genome shotgun (WGS) entry which is preliminary data.</text>
</comment>